<dbReference type="Pfam" id="PF13377">
    <property type="entry name" value="Peripla_BP_3"/>
    <property type="match status" value="1"/>
</dbReference>
<dbReference type="Gene3D" id="3.40.50.2300">
    <property type="match status" value="2"/>
</dbReference>
<gene>
    <name evidence="6" type="ORF">JOM49_002151</name>
</gene>
<dbReference type="Gene3D" id="1.10.260.40">
    <property type="entry name" value="lambda repressor-like DNA-binding domains"/>
    <property type="match status" value="1"/>
</dbReference>
<name>A0ABS4PML3_9PSEU</name>
<evidence type="ECO:0000256" key="3">
    <source>
        <dbReference type="ARBA" id="ARBA00023125"/>
    </source>
</evidence>
<keyword evidence="3 6" id="KW-0238">DNA-binding</keyword>
<dbReference type="GO" id="GO:0003677">
    <property type="term" value="F:DNA binding"/>
    <property type="evidence" value="ECO:0007669"/>
    <property type="project" value="UniProtKB-KW"/>
</dbReference>
<dbReference type="CDD" id="cd06267">
    <property type="entry name" value="PBP1_LacI_sugar_binding-like"/>
    <property type="match status" value="1"/>
</dbReference>
<keyword evidence="7" id="KW-1185">Reference proteome</keyword>
<dbReference type="Pfam" id="PF00356">
    <property type="entry name" value="LacI"/>
    <property type="match status" value="1"/>
</dbReference>
<dbReference type="InterPro" id="IPR010982">
    <property type="entry name" value="Lambda_DNA-bd_dom_sf"/>
</dbReference>
<evidence type="ECO:0000313" key="6">
    <source>
        <dbReference type="EMBL" id="MBP2180625.1"/>
    </source>
</evidence>
<accession>A0ABS4PML3</accession>
<dbReference type="InterPro" id="IPR000843">
    <property type="entry name" value="HTH_LacI"/>
</dbReference>
<dbReference type="CDD" id="cd01392">
    <property type="entry name" value="HTH_LacI"/>
    <property type="match status" value="1"/>
</dbReference>
<dbReference type="InterPro" id="IPR028082">
    <property type="entry name" value="Peripla_BP_I"/>
</dbReference>
<reference evidence="6 7" key="1">
    <citation type="submission" date="2021-03" db="EMBL/GenBank/DDBJ databases">
        <title>Sequencing the genomes of 1000 actinobacteria strains.</title>
        <authorList>
            <person name="Klenk H.-P."/>
        </authorList>
    </citation>
    <scope>NUCLEOTIDE SEQUENCE [LARGE SCALE GENOMIC DNA]</scope>
    <source>
        <strain evidence="6 7">DSM 45510</strain>
    </source>
</reference>
<keyword evidence="4" id="KW-0804">Transcription</keyword>
<protein>
    <submittedName>
        <fullName evidence="6">DNA-binding LacI/PurR family transcriptional regulator</fullName>
    </submittedName>
</protein>
<dbReference type="SUPFAM" id="SSF47413">
    <property type="entry name" value="lambda repressor-like DNA-binding domains"/>
    <property type="match status" value="1"/>
</dbReference>
<organism evidence="6 7">
    <name type="scientific">Amycolatopsis magusensis</name>
    <dbReference type="NCBI Taxonomy" id="882444"/>
    <lineage>
        <taxon>Bacteria</taxon>
        <taxon>Bacillati</taxon>
        <taxon>Actinomycetota</taxon>
        <taxon>Actinomycetes</taxon>
        <taxon>Pseudonocardiales</taxon>
        <taxon>Pseudonocardiaceae</taxon>
        <taxon>Amycolatopsis</taxon>
    </lineage>
</organism>
<evidence type="ECO:0000313" key="7">
    <source>
        <dbReference type="Proteomes" id="UP000741013"/>
    </source>
</evidence>
<dbReference type="RefSeq" id="WP_245369291.1">
    <property type="nucleotide sequence ID" value="NZ_JAGGMS010000001.1"/>
</dbReference>
<dbReference type="PANTHER" id="PTHR30146:SF148">
    <property type="entry name" value="HTH-TYPE TRANSCRIPTIONAL REPRESSOR PURR-RELATED"/>
    <property type="match status" value="1"/>
</dbReference>
<sequence length="345" mass="37374">MTTRRAMPRQADIAREAGVSQATVSVVLSGNRARVRMAETTRLRVLEAAEKLGYVPDPVATRLASSRNHMLGLYTFKTTFPTDVADSYYPILVGVEEEAAALGQDLILFTGRGGADRRDHDAAAIRRTRVADGCLFFGRHVPDEAIGGLLDSGFPLVYIGRRPELDNRIPFVGADYVRASAKVVEQLIHHGHRNIRYLREPDDAPSSTDRERGFRQATAGLPATVHRLDGGIDLDAWRKEGVTAVVVEETDTSTAYTAVTNALEAGNLTCPRDLSLAVLGRPPGQAEHVTGFAVPRREMGRQAVRLLVRLITRELGQDSPAARQLLPCEPVAGTTVGPVNQGSPA</sequence>
<evidence type="ECO:0000256" key="1">
    <source>
        <dbReference type="ARBA" id="ARBA00022491"/>
    </source>
</evidence>
<dbReference type="SMART" id="SM00354">
    <property type="entry name" value="HTH_LACI"/>
    <property type="match status" value="1"/>
</dbReference>
<dbReference type="PROSITE" id="PS50932">
    <property type="entry name" value="HTH_LACI_2"/>
    <property type="match status" value="1"/>
</dbReference>
<evidence type="ECO:0000256" key="4">
    <source>
        <dbReference type="ARBA" id="ARBA00023163"/>
    </source>
</evidence>
<feature type="domain" description="HTH lacI-type" evidence="5">
    <location>
        <begin position="8"/>
        <end position="65"/>
    </location>
</feature>
<dbReference type="PANTHER" id="PTHR30146">
    <property type="entry name" value="LACI-RELATED TRANSCRIPTIONAL REPRESSOR"/>
    <property type="match status" value="1"/>
</dbReference>
<proteinExistence type="predicted"/>
<dbReference type="EMBL" id="JAGGMS010000001">
    <property type="protein sequence ID" value="MBP2180625.1"/>
    <property type="molecule type" value="Genomic_DNA"/>
</dbReference>
<evidence type="ECO:0000256" key="2">
    <source>
        <dbReference type="ARBA" id="ARBA00023015"/>
    </source>
</evidence>
<dbReference type="Proteomes" id="UP000741013">
    <property type="component" value="Unassembled WGS sequence"/>
</dbReference>
<comment type="caution">
    <text evidence="6">The sequence shown here is derived from an EMBL/GenBank/DDBJ whole genome shotgun (WGS) entry which is preliminary data.</text>
</comment>
<dbReference type="SUPFAM" id="SSF53822">
    <property type="entry name" value="Periplasmic binding protein-like I"/>
    <property type="match status" value="1"/>
</dbReference>
<dbReference type="InterPro" id="IPR046335">
    <property type="entry name" value="LacI/GalR-like_sensor"/>
</dbReference>
<keyword evidence="1" id="KW-0678">Repressor</keyword>
<keyword evidence="2" id="KW-0805">Transcription regulation</keyword>
<evidence type="ECO:0000259" key="5">
    <source>
        <dbReference type="PROSITE" id="PS50932"/>
    </source>
</evidence>